<proteinExistence type="predicted"/>
<organism evidence="1 2">
    <name type="scientific">Prorocentrum cordatum</name>
    <dbReference type="NCBI Taxonomy" id="2364126"/>
    <lineage>
        <taxon>Eukaryota</taxon>
        <taxon>Sar</taxon>
        <taxon>Alveolata</taxon>
        <taxon>Dinophyceae</taxon>
        <taxon>Prorocentrales</taxon>
        <taxon>Prorocentraceae</taxon>
        <taxon>Prorocentrum</taxon>
    </lineage>
</organism>
<reference evidence="1" key="1">
    <citation type="submission" date="2023-10" db="EMBL/GenBank/DDBJ databases">
        <authorList>
            <person name="Chen Y."/>
            <person name="Shah S."/>
            <person name="Dougan E. K."/>
            <person name="Thang M."/>
            <person name="Chan C."/>
        </authorList>
    </citation>
    <scope>NUCLEOTIDE SEQUENCE [LARGE SCALE GENOMIC DNA]</scope>
</reference>
<dbReference type="EMBL" id="CAUYUJ010015593">
    <property type="protein sequence ID" value="CAK0855977.1"/>
    <property type="molecule type" value="Genomic_DNA"/>
</dbReference>
<comment type="caution">
    <text evidence="1">The sequence shown here is derived from an EMBL/GenBank/DDBJ whole genome shotgun (WGS) entry which is preliminary data.</text>
</comment>
<protein>
    <submittedName>
        <fullName evidence="1">Uncharacterized protein</fullName>
    </submittedName>
</protein>
<keyword evidence="2" id="KW-1185">Reference proteome</keyword>
<dbReference type="Proteomes" id="UP001189429">
    <property type="component" value="Unassembled WGS sequence"/>
</dbReference>
<sequence>MITSLAQWIVARFGWQWKPSSLEMIFVRCACPGTIFTVPIPSGILKCKIVFSMIALGGMWDANGLNVAMIRYRLAKGDKCIYKYGKHPLSKQPFQIKLSAFTGSPRLSASYLLSMRYENLRCLHEIARWE</sequence>
<name>A0ABN9UBH6_9DINO</name>
<accession>A0ABN9UBH6</accession>
<gene>
    <name evidence="1" type="ORF">PCOR1329_LOCUS46485</name>
</gene>
<evidence type="ECO:0000313" key="2">
    <source>
        <dbReference type="Proteomes" id="UP001189429"/>
    </source>
</evidence>
<evidence type="ECO:0000313" key="1">
    <source>
        <dbReference type="EMBL" id="CAK0855977.1"/>
    </source>
</evidence>